<dbReference type="EMBL" id="JAANQT010006467">
    <property type="protein sequence ID" value="KAG1291282.1"/>
    <property type="molecule type" value="Genomic_DNA"/>
</dbReference>
<feature type="compositionally biased region" description="Low complexity" evidence="1">
    <location>
        <begin position="105"/>
        <end position="133"/>
    </location>
</feature>
<feature type="region of interest" description="Disordered" evidence="1">
    <location>
        <begin position="30"/>
        <end position="156"/>
    </location>
</feature>
<dbReference type="AlphaFoldDB" id="A0A9P6WUS1"/>
<feature type="compositionally biased region" description="Basic and acidic residues" evidence="1">
    <location>
        <begin position="60"/>
        <end position="70"/>
    </location>
</feature>
<evidence type="ECO:0000313" key="2">
    <source>
        <dbReference type="EMBL" id="KAG1291282.1"/>
    </source>
</evidence>
<accession>A0A9P6WUS1</accession>
<protein>
    <submittedName>
        <fullName evidence="2">Uncharacterized protein</fullName>
    </submittedName>
</protein>
<gene>
    <name evidence="2" type="ORF">G6F64_013812</name>
</gene>
<organism evidence="2 3">
    <name type="scientific">Rhizopus oryzae</name>
    <name type="common">Mucormycosis agent</name>
    <name type="synonym">Rhizopus arrhizus var. delemar</name>
    <dbReference type="NCBI Taxonomy" id="64495"/>
    <lineage>
        <taxon>Eukaryota</taxon>
        <taxon>Fungi</taxon>
        <taxon>Fungi incertae sedis</taxon>
        <taxon>Mucoromycota</taxon>
        <taxon>Mucoromycotina</taxon>
        <taxon>Mucoromycetes</taxon>
        <taxon>Mucorales</taxon>
        <taxon>Mucorineae</taxon>
        <taxon>Rhizopodaceae</taxon>
        <taxon>Rhizopus</taxon>
    </lineage>
</organism>
<dbReference type="Proteomes" id="UP000716291">
    <property type="component" value="Unassembled WGS sequence"/>
</dbReference>
<name>A0A9P6WUS1_RHIOR</name>
<evidence type="ECO:0000256" key="1">
    <source>
        <dbReference type="SAM" id="MobiDB-lite"/>
    </source>
</evidence>
<keyword evidence="3" id="KW-1185">Reference proteome</keyword>
<proteinExistence type="predicted"/>
<reference evidence="2" key="1">
    <citation type="journal article" date="2020" name="Microb. Genom.">
        <title>Genetic diversity of clinical and environmental Mucorales isolates obtained from an investigation of mucormycosis cases among solid organ transplant recipients.</title>
        <authorList>
            <person name="Nguyen M.H."/>
            <person name="Kaul D."/>
            <person name="Muto C."/>
            <person name="Cheng S.J."/>
            <person name="Richter R.A."/>
            <person name="Bruno V.M."/>
            <person name="Liu G."/>
            <person name="Beyhan S."/>
            <person name="Sundermann A.J."/>
            <person name="Mounaud S."/>
            <person name="Pasculle A.W."/>
            <person name="Nierman W.C."/>
            <person name="Driscoll E."/>
            <person name="Cumbie R."/>
            <person name="Clancy C.J."/>
            <person name="Dupont C.L."/>
        </authorList>
    </citation>
    <scope>NUCLEOTIDE SEQUENCE</scope>
    <source>
        <strain evidence="2">GL11</strain>
    </source>
</reference>
<comment type="caution">
    <text evidence="2">The sequence shown here is derived from an EMBL/GenBank/DDBJ whole genome shotgun (WGS) entry which is preliminary data.</text>
</comment>
<evidence type="ECO:0000313" key="3">
    <source>
        <dbReference type="Proteomes" id="UP000716291"/>
    </source>
</evidence>
<sequence length="156" mass="15673">MRCGMRAARGGASHAAAAAVAGAVRTALAGRDRRHLPGAALGPSARDRPAAGGGTGASAADRRRPAERAGRPVHRQRAAGDLRAERPAGPGHVLCRGAQRRRGGDPAAPQPAADAAPRVVGRAAAGGWPVRAGGSRGTDRHRPGRPAGWPGALPRC</sequence>